<dbReference type="RefSeq" id="WP_111654274.1">
    <property type="nucleotide sequence ID" value="NZ_JACHWI010000002.1"/>
</dbReference>
<dbReference type="EMBL" id="QLMJ01000025">
    <property type="protein sequence ID" value="RAK26904.1"/>
    <property type="molecule type" value="Genomic_DNA"/>
</dbReference>
<name>A0A327YYV0_9ACTN</name>
<dbReference type="SUPFAM" id="SSF52540">
    <property type="entry name" value="P-loop containing nucleoside triphosphate hydrolases"/>
    <property type="match status" value="1"/>
</dbReference>
<dbReference type="InterPro" id="IPR016032">
    <property type="entry name" value="Sig_transdc_resp-reg_C-effctor"/>
</dbReference>
<dbReference type="GO" id="GO:0003677">
    <property type="term" value="F:DNA binding"/>
    <property type="evidence" value="ECO:0007669"/>
    <property type="project" value="UniProtKB-KW"/>
</dbReference>
<protein>
    <submittedName>
        <fullName evidence="5">Regulatory LuxR family protein</fullName>
    </submittedName>
</protein>
<dbReference type="PRINTS" id="PR00364">
    <property type="entry name" value="DISEASERSIST"/>
</dbReference>
<feature type="domain" description="HTH luxR-type" evidence="4">
    <location>
        <begin position="848"/>
        <end position="911"/>
    </location>
</feature>
<dbReference type="Gene3D" id="3.40.50.300">
    <property type="entry name" value="P-loop containing nucleotide triphosphate hydrolases"/>
    <property type="match status" value="1"/>
</dbReference>
<dbReference type="InterPro" id="IPR000792">
    <property type="entry name" value="Tscrpt_reg_LuxR_C"/>
</dbReference>
<dbReference type="InterPro" id="IPR036388">
    <property type="entry name" value="WH-like_DNA-bd_sf"/>
</dbReference>
<dbReference type="PANTHER" id="PTHR44688:SF16">
    <property type="entry name" value="DNA-BINDING TRANSCRIPTIONAL ACTIVATOR DEVR_DOSR"/>
    <property type="match status" value="1"/>
</dbReference>
<evidence type="ECO:0000313" key="6">
    <source>
        <dbReference type="Proteomes" id="UP000249341"/>
    </source>
</evidence>
<dbReference type="CDD" id="cd06170">
    <property type="entry name" value="LuxR_C_like"/>
    <property type="match status" value="1"/>
</dbReference>
<dbReference type="SMART" id="SM00421">
    <property type="entry name" value="HTH_LUXR"/>
    <property type="match status" value="1"/>
</dbReference>
<dbReference type="PANTHER" id="PTHR44688">
    <property type="entry name" value="DNA-BINDING TRANSCRIPTIONAL ACTIVATOR DEVR_DOSR"/>
    <property type="match status" value="1"/>
</dbReference>
<evidence type="ECO:0000313" key="5">
    <source>
        <dbReference type="EMBL" id="RAK26904.1"/>
    </source>
</evidence>
<reference evidence="5 6" key="1">
    <citation type="submission" date="2018-06" db="EMBL/GenBank/DDBJ databases">
        <title>Genomic Encyclopedia of Type Strains, Phase III (KMG-III): the genomes of soil and plant-associated and newly described type strains.</title>
        <authorList>
            <person name="Whitman W."/>
        </authorList>
    </citation>
    <scope>NUCLEOTIDE SEQUENCE [LARGE SCALE GENOMIC DNA]</scope>
    <source>
        <strain evidence="5 6">CGMCC 4.7090</strain>
    </source>
</reference>
<dbReference type="Pfam" id="PF00196">
    <property type="entry name" value="GerE"/>
    <property type="match status" value="1"/>
</dbReference>
<organism evidence="5 6">
    <name type="scientific">Actinoplanes lutulentus</name>
    <dbReference type="NCBI Taxonomy" id="1287878"/>
    <lineage>
        <taxon>Bacteria</taxon>
        <taxon>Bacillati</taxon>
        <taxon>Actinomycetota</taxon>
        <taxon>Actinomycetes</taxon>
        <taxon>Micromonosporales</taxon>
        <taxon>Micromonosporaceae</taxon>
        <taxon>Actinoplanes</taxon>
    </lineage>
</organism>
<evidence type="ECO:0000256" key="1">
    <source>
        <dbReference type="ARBA" id="ARBA00023015"/>
    </source>
</evidence>
<dbReference type="AlphaFoldDB" id="A0A327YYV0"/>
<dbReference type="GO" id="GO:0006355">
    <property type="term" value="P:regulation of DNA-templated transcription"/>
    <property type="evidence" value="ECO:0007669"/>
    <property type="project" value="InterPro"/>
</dbReference>
<accession>A0A327YYV0</accession>
<keyword evidence="6" id="KW-1185">Reference proteome</keyword>
<sequence>MRLFGRDDRLFGRESECATLDSLIAGARSRHSAALVLRGEPGVGKTALLRYAESQVPEALTIRGVESESGFPYAGLHRLLIPLLPERDRLPPSQRAALEVACGLTEGPSADLFLVSLASLTLLATAPRLCVVDDVQWLDNESARALAFVARRLHAEGVVLLFGLRGDDPGLFAGIPDLIVSGLTRDASIALLSDVVTDDIDLSLAEHIAETTGGNPLALTDLGRELTADQWRGASPLPEPVPIGSRLESHYSARVRGYPPPTRTWLLLAAAGAGSRGEHLLAAARLLGTRPEDAGPAEGDRLVTGSPPVDFRHPLVRSAVYGDAPPAQRRAVHAALAAATIDPAEADRRAWHLASAAAAPDEQVAAELERRAGRAGARGGYAARVTFLNRAAELTPDPAIRAGRQVDAAAAAMTAGAPARALSLLDVVEEAQLAGPVLGSALLTRALATVNTGAPTGLRDAAGLCLEAAAAFGADHVQARRATVQAVDHAIGAERLGSVEETRVAAEAARLAGTDPDGLDGLLLAGYSAFILGGYRTGAPAMRRAVAAVLDPAVPDETLLRRFVVAVNFSNLLWDDASRLVLLDRAESAARRTGALYALDLVHFVSAMTDAALGRLDQADRHDATGQRIRRSIGQTADQEQVWRHPELVAWRAPDGFRDSAAQALQVFEMLHLGAMHSVTVLATAILEIASRDYPAAHDLLLRIVDLGHPRRYAYALPDLVEAALRAGDRPAAARALDDLAVAARSSATPLALGVLARSDALLAAPERAEPFYREAIDLLGATASFGDLARARLLYGEWLRRRRRRRDARDQLTTALEMFEAIQAGAFVERARSELAALGESVRSPVPSQGETALTPQEAAVARLARAGATNGEIAAHLFLSASTVDYHLRKVFRKLGVASRRQLREVFQD</sequence>
<gene>
    <name evidence="5" type="ORF">B0I29_12558</name>
</gene>
<dbReference type="PRINTS" id="PR00038">
    <property type="entry name" value="HTHLUXR"/>
</dbReference>
<evidence type="ECO:0000256" key="3">
    <source>
        <dbReference type="ARBA" id="ARBA00023163"/>
    </source>
</evidence>
<dbReference type="SUPFAM" id="SSF46894">
    <property type="entry name" value="C-terminal effector domain of the bipartite response regulators"/>
    <property type="match status" value="1"/>
</dbReference>
<proteinExistence type="predicted"/>
<dbReference type="Proteomes" id="UP000249341">
    <property type="component" value="Unassembled WGS sequence"/>
</dbReference>
<keyword evidence="3" id="KW-0804">Transcription</keyword>
<dbReference type="OrthoDB" id="3514764at2"/>
<evidence type="ECO:0000259" key="4">
    <source>
        <dbReference type="PROSITE" id="PS50043"/>
    </source>
</evidence>
<dbReference type="InterPro" id="IPR027417">
    <property type="entry name" value="P-loop_NTPase"/>
</dbReference>
<dbReference type="Gene3D" id="1.10.10.10">
    <property type="entry name" value="Winged helix-like DNA-binding domain superfamily/Winged helix DNA-binding domain"/>
    <property type="match status" value="1"/>
</dbReference>
<keyword evidence="2" id="KW-0238">DNA-binding</keyword>
<evidence type="ECO:0000256" key="2">
    <source>
        <dbReference type="ARBA" id="ARBA00023125"/>
    </source>
</evidence>
<comment type="caution">
    <text evidence="5">The sequence shown here is derived from an EMBL/GenBank/DDBJ whole genome shotgun (WGS) entry which is preliminary data.</text>
</comment>
<dbReference type="PROSITE" id="PS50043">
    <property type="entry name" value="HTH_LUXR_2"/>
    <property type="match status" value="1"/>
</dbReference>
<keyword evidence="1" id="KW-0805">Transcription regulation</keyword>
<dbReference type="InterPro" id="IPR041664">
    <property type="entry name" value="AAA_16"/>
</dbReference>
<dbReference type="Pfam" id="PF13191">
    <property type="entry name" value="AAA_16"/>
    <property type="match status" value="1"/>
</dbReference>